<evidence type="ECO:0000256" key="4">
    <source>
        <dbReference type="ARBA" id="ARBA00022989"/>
    </source>
</evidence>
<keyword evidence="3 7" id="KW-0812">Transmembrane</keyword>
<keyword evidence="9" id="KW-1185">Reference proteome</keyword>
<feature type="transmembrane region" description="Helical" evidence="7">
    <location>
        <begin position="82"/>
        <end position="100"/>
    </location>
</feature>
<evidence type="ECO:0000313" key="9">
    <source>
        <dbReference type="Proteomes" id="UP001159405"/>
    </source>
</evidence>
<keyword evidence="4 7" id="KW-1133">Transmembrane helix</keyword>
<sequence length="220" mass="25058">MFTLLKLLVTMHPKNIKRFADLMAKSSQLHLSWTHKRCLQQYNSSLLLVFALGVLVAAGDVITQQFAERRGTSHDFRRTARMGVVGLVIGPVLRSWYLTLERIIPGTAKTAGFKKMLLDQSLFAPVMICFFFSVSETLAGKRPHEIKEMLQERYVQTLITNYKIWPLAQTLNFTFVPIQHRVGFVQIVAIFWNAYLSWMANKPSPDAAALTVKDSLELVQ</sequence>
<evidence type="ECO:0000313" key="8">
    <source>
        <dbReference type="EMBL" id="CAH3168973.1"/>
    </source>
</evidence>
<feature type="transmembrane region" description="Helical" evidence="7">
    <location>
        <begin position="120"/>
        <end position="139"/>
    </location>
</feature>
<evidence type="ECO:0000256" key="3">
    <source>
        <dbReference type="ARBA" id="ARBA00022692"/>
    </source>
</evidence>
<dbReference type="EMBL" id="CALNXK010000147">
    <property type="protein sequence ID" value="CAH3168973.1"/>
    <property type="molecule type" value="Genomic_DNA"/>
</dbReference>
<reference evidence="8 9" key="1">
    <citation type="submission" date="2022-05" db="EMBL/GenBank/DDBJ databases">
        <authorList>
            <consortium name="Genoscope - CEA"/>
            <person name="William W."/>
        </authorList>
    </citation>
    <scope>NUCLEOTIDE SEQUENCE [LARGE SCALE GENOMIC DNA]</scope>
</reference>
<dbReference type="PANTHER" id="PTHR11266">
    <property type="entry name" value="PEROXISOMAL MEMBRANE PROTEIN 2, PXMP2 MPV17"/>
    <property type="match status" value="1"/>
</dbReference>
<organism evidence="8 9">
    <name type="scientific">Porites lobata</name>
    <dbReference type="NCBI Taxonomy" id="104759"/>
    <lineage>
        <taxon>Eukaryota</taxon>
        <taxon>Metazoa</taxon>
        <taxon>Cnidaria</taxon>
        <taxon>Anthozoa</taxon>
        <taxon>Hexacorallia</taxon>
        <taxon>Scleractinia</taxon>
        <taxon>Fungiina</taxon>
        <taxon>Poritidae</taxon>
        <taxon>Porites</taxon>
    </lineage>
</organism>
<proteinExistence type="inferred from homology"/>
<dbReference type="InterPro" id="IPR007248">
    <property type="entry name" value="Mpv17_PMP22"/>
</dbReference>
<gene>
    <name evidence="8" type="ORF">PLOB_00009509</name>
</gene>
<comment type="subcellular location">
    <subcellularLocation>
        <location evidence="1">Membrane</location>
        <topology evidence="1">Multi-pass membrane protein</topology>
    </subcellularLocation>
</comment>
<evidence type="ECO:0000256" key="1">
    <source>
        <dbReference type="ARBA" id="ARBA00004141"/>
    </source>
</evidence>
<dbReference type="Proteomes" id="UP001159405">
    <property type="component" value="Unassembled WGS sequence"/>
</dbReference>
<name>A0ABN8QUS4_9CNID</name>
<keyword evidence="5 7" id="KW-0472">Membrane</keyword>
<evidence type="ECO:0000256" key="2">
    <source>
        <dbReference type="ARBA" id="ARBA00006824"/>
    </source>
</evidence>
<evidence type="ECO:0000256" key="6">
    <source>
        <dbReference type="ARBA" id="ARBA00049743"/>
    </source>
</evidence>
<comment type="similarity">
    <text evidence="2 7">Belongs to the peroxisomal membrane protein PXMP2/4 family.</text>
</comment>
<dbReference type="Pfam" id="PF04117">
    <property type="entry name" value="Mpv17_PMP22"/>
    <property type="match status" value="1"/>
</dbReference>
<comment type="caution">
    <text evidence="8">The sequence shown here is derived from an EMBL/GenBank/DDBJ whole genome shotgun (WGS) entry which is preliminary data.</text>
</comment>
<protein>
    <recommendedName>
        <fullName evidence="6">Mitochondrial inner membrane protein Mpv17</fullName>
    </recommendedName>
</protein>
<evidence type="ECO:0000256" key="5">
    <source>
        <dbReference type="ARBA" id="ARBA00023136"/>
    </source>
</evidence>
<accession>A0ABN8QUS4</accession>
<feature type="transmembrane region" description="Helical" evidence="7">
    <location>
        <begin position="42"/>
        <end position="62"/>
    </location>
</feature>
<evidence type="ECO:0000256" key="7">
    <source>
        <dbReference type="RuleBase" id="RU363053"/>
    </source>
</evidence>
<dbReference type="PANTHER" id="PTHR11266:SF17">
    <property type="entry name" value="PROTEIN MPV17"/>
    <property type="match status" value="1"/>
</dbReference>